<evidence type="ECO:0000256" key="5">
    <source>
        <dbReference type="ARBA" id="ARBA00022723"/>
    </source>
</evidence>
<dbReference type="SUPFAM" id="SSF48264">
    <property type="entry name" value="Cytochrome P450"/>
    <property type="match status" value="1"/>
</dbReference>
<evidence type="ECO:0000256" key="1">
    <source>
        <dbReference type="ARBA" id="ARBA00001971"/>
    </source>
</evidence>
<keyword evidence="5 10" id="KW-0479">Metal-binding</keyword>
<dbReference type="AlphaFoldDB" id="A0AAQ3P1E1"/>
<dbReference type="GO" id="GO:0004497">
    <property type="term" value="F:monooxygenase activity"/>
    <property type="evidence" value="ECO:0007669"/>
    <property type="project" value="UniProtKB-KW"/>
</dbReference>
<sequence length="533" mass="61335">MHARPFYCFVLNQIKKASEMEPQLLFLSFFLSAPLLYFLLVLYFNNHNRHRLPPSPRWRLPILGHMHLLGPLIHQSLHSLALQLGPFFSLHFASLPCIIVSSPHYAKLVLHTYQHAFINRMETIAVKRLTYDSSLAFARYGEYWRFIKKLSMNELLGSRSINNFRHLRQQETRGFLRVLALKAKAGQAVNVTEELLRLTNNVISRMMLGEAEEARDVVRGVTKIFGEFNVSDFVWLLKKLDLQGFGKRIEDLFGRLDAMVEKIIYKREEMRRKRKSVQNGDCEVRDFLDVLLDCVEDENCQVKINRVHVKALIVDFLTAGTDTTAISTEYALVELMKNPLVLEKARKEIESVVGKNKVVEECDCENLPYLKAIVKETFRLHPPVPMVNRICVEECKIENYVIPKNTLLFVNVWSMGRNPKYWEKALEFRPERFMMVGEGGDSNGVMDVMGQHFELLPFGCGRRMCPGVSLVMQEVPALLGAIIQCFDFQVMDSKGFKVDGRAIDMNERPGLTAPRAQDLLCLPLQRSNIHQTT</sequence>
<proteinExistence type="inferred from homology"/>
<dbReference type="InterPro" id="IPR001128">
    <property type="entry name" value="Cyt_P450"/>
</dbReference>
<keyword evidence="12" id="KW-1133">Transmembrane helix</keyword>
<gene>
    <name evidence="13" type="ORF">V8G54_007301</name>
</gene>
<dbReference type="PRINTS" id="PR00463">
    <property type="entry name" value="EP450I"/>
</dbReference>
<name>A0AAQ3P1E1_VIGMU</name>
<dbReference type="PRINTS" id="PR00385">
    <property type="entry name" value="P450"/>
</dbReference>
<evidence type="ECO:0000256" key="6">
    <source>
        <dbReference type="ARBA" id="ARBA00023002"/>
    </source>
</evidence>
<evidence type="ECO:0000256" key="4">
    <source>
        <dbReference type="ARBA" id="ARBA00022617"/>
    </source>
</evidence>
<keyword evidence="12" id="KW-0812">Transmembrane</keyword>
<dbReference type="Proteomes" id="UP001374535">
    <property type="component" value="Chromosome 2"/>
</dbReference>
<dbReference type="GO" id="GO:0020037">
    <property type="term" value="F:heme binding"/>
    <property type="evidence" value="ECO:0007669"/>
    <property type="project" value="InterPro"/>
</dbReference>
<reference evidence="13 14" key="1">
    <citation type="journal article" date="2023" name="Life. Sci Alliance">
        <title>Evolutionary insights into 3D genome organization and epigenetic landscape of Vigna mungo.</title>
        <authorList>
            <person name="Junaid A."/>
            <person name="Singh B."/>
            <person name="Bhatia S."/>
        </authorList>
    </citation>
    <scope>NUCLEOTIDE SEQUENCE [LARGE SCALE GENOMIC DNA]</scope>
    <source>
        <strain evidence="13">Urdbean</strain>
    </source>
</reference>
<comment type="subcellular location">
    <subcellularLocation>
        <location evidence="2">Membrane</location>
    </subcellularLocation>
</comment>
<evidence type="ECO:0000313" key="13">
    <source>
        <dbReference type="EMBL" id="WVZ19979.1"/>
    </source>
</evidence>
<evidence type="ECO:0000256" key="12">
    <source>
        <dbReference type="SAM" id="Phobius"/>
    </source>
</evidence>
<keyword evidence="4 10" id="KW-0349">Heme</keyword>
<evidence type="ECO:0000256" key="2">
    <source>
        <dbReference type="ARBA" id="ARBA00004370"/>
    </source>
</evidence>
<evidence type="ECO:0000256" key="7">
    <source>
        <dbReference type="ARBA" id="ARBA00023004"/>
    </source>
</evidence>
<dbReference type="EMBL" id="CP144699">
    <property type="protein sequence ID" value="WVZ19979.1"/>
    <property type="molecule type" value="Genomic_DNA"/>
</dbReference>
<dbReference type="Pfam" id="PF00067">
    <property type="entry name" value="p450"/>
    <property type="match status" value="1"/>
</dbReference>
<dbReference type="GO" id="GO:0016705">
    <property type="term" value="F:oxidoreductase activity, acting on paired donors, with incorporation or reduction of molecular oxygen"/>
    <property type="evidence" value="ECO:0007669"/>
    <property type="project" value="InterPro"/>
</dbReference>
<keyword evidence="9 12" id="KW-0472">Membrane</keyword>
<evidence type="ECO:0000256" key="10">
    <source>
        <dbReference type="PIRSR" id="PIRSR602401-1"/>
    </source>
</evidence>
<keyword evidence="14" id="KW-1185">Reference proteome</keyword>
<dbReference type="PANTHER" id="PTHR47943">
    <property type="entry name" value="CYTOCHROME P450 93A3-LIKE"/>
    <property type="match status" value="1"/>
</dbReference>
<feature type="binding site" description="axial binding residue" evidence="10">
    <location>
        <position position="465"/>
    </location>
    <ligand>
        <name>heme</name>
        <dbReference type="ChEBI" id="CHEBI:30413"/>
    </ligand>
    <ligandPart>
        <name>Fe</name>
        <dbReference type="ChEBI" id="CHEBI:18248"/>
    </ligandPart>
</feature>
<protein>
    <submittedName>
        <fullName evidence="13">Uncharacterized protein</fullName>
    </submittedName>
</protein>
<comment type="similarity">
    <text evidence="3 11">Belongs to the cytochrome P450 family.</text>
</comment>
<dbReference type="GO" id="GO:0016020">
    <property type="term" value="C:membrane"/>
    <property type="evidence" value="ECO:0007669"/>
    <property type="project" value="UniProtKB-SubCell"/>
</dbReference>
<accession>A0AAQ3P1E1</accession>
<organism evidence="13 14">
    <name type="scientific">Vigna mungo</name>
    <name type="common">Black gram</name>
    <name type="synonym">Phaseolus mungo</name>
    <dbReference type="NCBI Taxonomy" id="3915"/>
    <lineage>
        <taxon>Eukaryota</taxon>
        <taxon>Viridiplantae</taxon>
        <taxon>Streptophyta</taxon>
        <taxon>Embryophyta</taxon>
        <taxon>Tracheophyta</taxon>
        <taxon>Spermatophyta</taxon>
        <taxon>Magnoliopsida</taxon>
        <taxon>eudicotyledons</taxon>
        <taxon>Gunneridae</taxon>
        <taxon>Pentapetalae</taxon>
        <taxon>rosids</taxon>
        <taxon>fabids</taxon>
        <taxon>Fabales</taxon>
        <taxon>Fabaceae</taxon>
        <taxon>Papilionoideae</taxon>
        <taxon>50 kb inversion clade</taxon>
        <taxon>NPAAA clade</taxon>
        <taxon>indigoferoid/millettioid clade</taxon>
        <taxon>Phaseoleae</taxon>
        <taxon>Vigna</taxon>
    </lineage>
</organism>
<keyword evidence="6 11" id="KW-0560">Oxidoreductase</keyword>
<comment type="cofactor">
    <cofactor evidence="1 10">
        <name>heme</name>
        <dbReference type="ChEBI" id="CHEBI:30413"/>
    </cofactor>
</comment>
<dbReference type="PANTHER" id="PTHR47943:SF8">
    <property type="entry name" value="CYTOCHROME P450"/>
    <property type="match status" value="1"/>
</dbReference>
<dbReference type="PROSITE" id="PS00086">
    <property type="entry name" value="CYTOCHROME_P450"/>
    <property type="match status" value="1"/>
</dbReference>
<evidence type="ECO:0000256" key="9">
    <source>
        <dbReference type="ARBA" id="ARBA00023136"/>
    </source>
</evidence>
<keyword evidence="8 11" id="KW-0503">Monooxygenase</keyword>
<evidence type="ECO:0000313" key="14">
    <source>
        <dbReference type="Proteomes" id="UP001374535"/>
    </source>
</evidence>
<keyword evidence="7 10" id="KW-0408">Iron</keyword>
<dbReference type="InterPro" id="IPR036396">
    <property type="entry name" value="Cyt_P450_sf"/>
</dbReference>
<feature type="transmembrane region" description="Helical" evidence="12">
    <location>
        <begin position="24"/>
        <end position="44"/>
    </location>
</feature>
<evidence type="ECO:0000256" key="3">
    <source>
        <dbReference type="ARBA" id="ARBA00010617"/>
    </source>
</evidence>
<dbReference type="Gene3D" id="1.10.630.10">
    <property type="entry name" value="Cytochrome P450"/>
    <property type="match status" value="1"/>
</dbReference>
<dbReference type="GO" id="GO:0005506">
    <property type="term" value="F:iron ion binding"/>
    <property type="evidence" value="ECO:0007669"/>
    <property type="project" value="InterPro"/>
</dbReference>
<dbReference type="InterPro" id="IPR017972">
    <property type="entry name" value="Cyt_P450_CS"/>
</dbReference>
<evidence type="ECO:0000256" key="8">
    <source>
        <dbReference type="ARBA" id="ARBA00023033"/>
    </source>
</evidence>
<evidence type="ECO:0000256" key="11">
    <source>
        <dbReference type="RuleBase" id="RU000461"/>
    </source>
</evidence>
<dbReference type="InterPro" id="IPR002401">
    <property type="entry name" value="Cyt_P450_E_grp-I"/>
</dbReference>